<protein>
    <submittedName>
        <fullName evidence="2">Uncharacterized protein</fullName>
    </submittedName>
</protein>
<dbReference type="EMBL" id="JAINUF010000021">
    <property type="protein sequence ID" value="KAJ8334674.1"/>
    <property type="molecule type" value="Genomic_DNA"/>
</dbReference>
<accession>A0A9Q1E9H7</accession>
<organism evidence="2 3">
    <name type="scientific">Synaphobranchus kaupii</name>
    <name type="common">Kaup's arrowtooth eel</name>
    <dbReference type="NCBI Taxonomy" id="118154"/>
    <lineage>
        <taxon>Eukaryota</taxon>
        <taxon>Metazoa</taxon>
        <taxon>Chordata</taxon>
        <taxon>Craniata</taxon>
        <taxon>Vertebrata</taxon>
        <taxon>Euteleostomi</taxon>
        <taxon>Actinopterygii</taxon>
        <taxon>Neopterygii</taxon>
        <taxon>Teleostei</taxon>
        <taxon>Anguilliformes</taxon>
        <taxon>Synaphobranchidae</taxon>
        <taxon>Synaphobranchus</taxon>
    </lineage>
</organism>
<evidence type="ECO:0000256" key="1">
    <source>
        <dbReference type="SAM" id="MobiDB-lite"/>
    </source>
</evidence>
<feature type="region of interest" description="Disordered" evidence="1">
    <location>
        <begin position="63"/>
        <end position="84"/>
    </location>
</feature>
<name>A0A9Q1E9H7_SYNKA</name>
<keyword evidence="3" id="KW-1185">Reference proteome</keyword>
<feature type="region of interest" description="Disordered" evidence="1">
    <location>
        <begin position="1"/>
        <end position="25"/>
    </location>
</feature>
<reference evidence="2" key="1">
    <citation type="journal article" date="2023" name="Science">
        <title>Genome structures resolve the early diversification of teleost fishes.</title>
        <authorList>
            <person name="Parey E."/>
            <person name="Louis A."/>
            <person name="Montfort J."/>
            <person name="Bouchez O."/>
            <person name="Roques C."/>
            <person name="Iampietro C."/>
            <person name="Lluch J."/>
            <person name="Castinel A."/>
            <person name="Donnadieu C."/>
            <person name="Desvignes T."/>
            <person name="Floi Bucao C."/>
            <person name="Jouanno E."/>
            <person name="Wen M."/>
            <person name="Mejri S."/>
            <person name="Dirks R."/>
            <person name="Jansen H."/>
            <person name="Henkel C."/>
            <person name="Chen W.J."/>
            <person name="Zahm M."/>
            <person name="Cabau C."/>
            <person name="Klopp C."/>
            <person name="Thompson A.W."/>
            <person name="Robinson-Rechavi M."/>
            <person name="Braasch I."/>
            <person name="Lecointre G."/>
            <person name="Bobe J."/>
            <person name="Postlethwait J.H."/>
            <person name="Berthelot C."/>
            <person name="Roest Crollius H."/>
            <person name="Guiguen Y."/>
        </authorList>
    </citation>
    <scope>NUCLEOTIDE SEQUENCE</scope>
    <source>
        <strain evidence="2">WJC10195</strain>
    </source>
</reference>
<comment type="caution">
    <text evidence="2">The sequence shown here is derived from an EMBL/GenBank/DDBJ whole genome shotgun (WGS) entry which is preliminary data.</text>
</comment>
<evidence type="ECO:0000313" key="3">
    <source>
        <dbReference type="Proteomes" id="UP001152622"/>
    </source>
</evidence>
<dbReference type="AlphaFoldDB" id="A0A9Q1E9H7"/>
<evidence type="ECO:0000313" key="2">
    <source>
        <dbReference type="EMBL" id="KAJ8334674.1"/>
    </source>
</evidence>
<dbReference type="Proteomes" id="UP001152622">
    <property type="component" value="Chromosome 21"/>
</dbReference>
<sequence length="84" mass="9810">MNQIREPRSPFGDRPPPFRLPRTPHRLRPLNTRLTSISVLIGRREFRLRPQYGEKIDDSVFLRSRRPPAGQGEREPGNVTPVRN</sequence>
<proteinExistence type="predicted"/>
<gene>
    <name evidence="2" type="ORF">SKAU_G00403130</name>
</gene>